<dbReference type="Gene3D" id="3.40.50.300">
    <property type="entry name" value="P-loop containing nucleotide triphosphate hydrolases"/>
    <property type="match status" value="1"/>
</dbReference>
<dbReference type="SUPFAM" id="SSF52540">
    <property type="entry name" value="P-loop containing nucleoside triphosphate hydrolases"/>
    <property type="match status" value="1"/>
</dbReference>
<dbReference type="SUPFAM" id="SSF48452">
    <property type="entry name" value="TPR-like"/>
    <property type="match status" value="2"/>
</dbReference>
<dbReference type="PROSITE" id="PS50005">
    <property type="entry name" value="TPR"/>
    <property type="match status" value="1"/>
</dbReference>
<accession>A0A1H6DPQ6</accession>
<dbReference type="SMART" id="SM00028">
    <property type="entry name" value="TPR"/>
    <property type="match status" value="7"/>
</dbReference>
<dbReference type="AlphaFoldDB" id="A0A1H6DPQ6"/>
<keyword evidence="1" id="KW-0677">Repeat</keyword>
<keyword evidence="5" id="KW-1185">Reference proteome</keyword>
<dbReference type="Gene3D" id="1.10.10.10">
    <property type="entry name" value="Winged helix-like DNA-binding domain superfamily/Winged helix DNA-binding domain"/>
    <property type="match status" value="1"/>
</dbReference>
<feature type="repeat" description="TPR" evidence="2">
    <location>
        <begin position="567"/>
        <end position="600"/>
    </location>
</feature>
<dbReference type="InterPro" id="IPR011990">
    <property type="entry name" value="TPR-like_helical_dom_sf"/>
</dbReference>
<dbReference type="OrthoDB" id="5521887at2"/>
<reference evidence="5" key="1">
    <citation type="submission" date="2016-10" db="EMBL/GenBank/DDBJ databases">
        <authorList>
            <person name="Varghese N."/>
            <person name="Submissions S."/>
        </authorList>
    </citation>
    <scope>NUCLEOTIDE SEQUENCE [LARGE SCALE GENOMIC DNA]</scope>
    <source>
        <strain evidence="5">DSM 43163</strain>
    </source>
</reference>
<sequence>MPEMQAGRDLYVAGRDLIIHQHLDRSFEIVGGLYQLPPDIADFTGREEAMRRLESWLTGPAGTIVLSAISGMGGVGKTALAVRLAHRLKGAFPDGQLYVNLRGVEAERLDPSDVLAGFLRAFGVQGSAIPEGLDERATFYRGLLEGRRVLVVLDNAASEAQVRPLLPAASGCAALITSRARLPALEGARGYNLDVLTSEAATELFTKIVGAERARAEPDAVERLVGLCGRLPLAIRIIAARLAARPHWRLARMLARLEDQHRRLEELKVGDLSVRASFALSYAALAEEEQSAFRLLGLVQAPDFPAWVLAAVLGSDLAEAEDVIERLAEVQLLETTGEDSTGQLRFRFHDLLRSFARERLRDDAPPDDVLERMLGAYLALSKRALYLMSPNSKRDALAPRARMWLPDDLDPDSVIGPRPMDWFVAEEVGIVAAVGQAYEHRLWDITWELADPLHYHFRVLARWADWVATHELALEAARLAGNRRGEACILRNLGNVYKDQGRPVEAIACYQAGLVIATELDSTLLSAFMLNGLGEVCLDRGRMTDAGAYFERSLPAWASIDDLTGVAYTHTHLAMVYIHQGRLSEAMEQAERSLAMQREFRDRSGESYALTAIGDVHRLHGRLESAVSCYEQVLHTAREQGADLSEADALVRLAWVRREQGDIGAAKAAFTQALPVFLEYGQRRGEAETLAGLGAIESDEGNLSDGIQRLDQALGVAEELDDVLSQGRLLVLLGHAHLAAGDRSAATERWRLARERFHEAGAAREEEARELLSGL</sequence>
<name>A0A1H6DPQ6_9ACTN</name>
<dbReference type="Gene3D" id="1.10.8.430">
    <property type="entry name" value="Helical domain of apoptotic protease-activating factors"/>
    <property type="match status" value="1"/>
</dbReference>
<evidence type="ECO:0000313" key="4">
    <source>
        <dbReference type="EMBL" id="SEG86545.1"/>
    </source>
</evidence>
<proteinExistence type="predicted"/>
<dbReference type="Pfam" id="PF00931">
    <property type="entry name" value="NB-ARC"/>
    <property type="match status" value="1"/>
</dbReference>
<dbReference type="Pfam" id="PF13424">
    <property type="entry name" value="TPR_12"/>
    <property type="match status" value="2"/>
</dbReference>
<evidence type="ECO:0000259" key="3">
    <source>
        <dbReference type="Pfam" id="PF00931"/>
    </source>
</evidence>
<dbReference type="InterPro" id="IPR036388">
    <property type="entry name" value="WH-like_DNA-bd_sf"/>
</dbReference>
<dbReference type="RefSeq" id="WP_160147152.1">
    <property type="nucleotide sequence ID" value="NZ_FNVO01000019.1"/>
</dbReference>
<dbReference type="PANTHER" id="PTHR47691">
    <property type="entry name" value="REGULATOR-RELATED"/>
    <property type="match status" value="1"/>
</dbReference>
<dbReference type="GO" id="GO:0043531">
    <property type="term" value="F:ADP binding"/>
    <property type="evidence" value="ECO:0007669"/>
    <property type="project" value="InterPro"/>
</dbReference>
<gene>
    <name evidence="4" type="ORF">SAMN04489712_119107</name>
</gene>
<dbReference type="PANTHER" id="PTHR47691:SF3">
    <property type="entry name" value="HTH-TYPE TRANSCRIPTIONAL REGULATOR RV0890C-RELATED"/>
    <property type="match status" value="1"/>
</dbReference>
<dbReference type="Proteomes" id="UP000236723">
    <property type="component" value="Unassembled WGS sequence"/>
</dbReference>
<dbReference type="InterPro" id="IPR002182">
    <property type="entry name" value="NB-ARC"/>
</dbReference>
<keyword evidence="2" id="KW-0802">TPR repeat</keyword>
<dbReference type="Pfam" id="PF13176">
    <property type="entry name" value="TPR_7"/>
    <property type="match status" value="1"/>
</dbReference>
<feature type="domain" description="NB-ARC" evidence="3">
    <location>
        <begin position="47"/>
        <end position="213"/>
    </location>
</feature>
<dbReference type="Gene3D" id="1.25.40.10">
    <property type="entry name" value="Tetratricopeptide repeat domain"/>
    <property type="match status" value="2"/>
</dbReference>
<evidence type="ECO:0000313" key="5">
    <source>
        <dbReference type="Proteomes" id="UP000236723"/>
    </source>
</evidence>
<dbReference type="InterPro" id="IPR042197">
    <property type="entry name" value="Apaf_helical"/>
</dbReference>
<organism evidence="4 5">
    <name type="scientific">Thermomonospora echinospora</name>
    <dbReference type="NCBI Taxonomy" id="1992"/>
    <lineage>
        <taxon>Bacteria</taxon>
        <taxon>Bacillati</taxon>
        <taxon>Actinomycetota</taxon>
        <taxon>Actinomycetes</taxon>
        <taxon>Streptosporangiales</taxon>
        <taxon>Thermomonosporaceae</taxon>
        <taxon>Thermomonospora</taxon>
    </lineage>
</organism>
<protein>
    <submittedName>
        <fullName evidence="4">Predicted ATPase</fullName>
    </submittedName>
</protein>
<dbReference type="PRINTS" id="PR00364">
    <property type="entry name" value="DISEASERSIST"/>
</dbReference>
<dbReference type="InterPro" id="IPR019734">
    <property type="entry name" value="TPR_rpt"/>
</dbReference>
<dbReference type="EMBL" id="FNVO01000019">
    <property type="protein sequence ID" value="SEG86545.1"/>
    <property type="molecule type" value="Genomic_DNA"/>
</dbReference>
<dbReference type="InterPro" id="IPR027417">
    <property type="entry name" value="P-loop_NTPase"/>
</dbReference>
<evidence type="ECO:0000256" key="2">
    <source>
        <dbReference type="PROSITE-ProRule" id="PRU00339"/>
    </source>
</evidence>
<evidence type="ECO:0000256" key="1">
    <source>
        <dbReference type="ARBA" id="ARBA00022737"/>
    </source>
</evidence>